<dbReference type="InterPro" id="IPR017853">
    <property type="entry name" value="GH"/>
</dbReference>
<organism evidence="2 3">
    <name type="scientific">Bipolaricaulis sibiricus</name>
    <dbReference type="NCBI Taxonomy" id="2501609"/>
    <lineage>
        <taxon>Bacteria</taxon>
        <taxon>Candidatus Bipolaricaulota</taxon>
        <taxon>Candidatus Bipolaricaulia</taxon>
        <taxon>Candidatus Bipolaricaulales</taxon>
        <taxon>Candidatus Bipolaricaulaceae</taxon>
        <taxon>Candidatus Bipolaricaulis</taxon>
    </lineage>
</organism>
<dbReference type="AlphaFoldDB" id="A0A410FUZ4"/>
<proteinExistence type="predicted"/>
<feature type="domain" description="DUF4015" evidence="1">
    <location>
        <begin position="48"/>
        <end position="328"/>
    </location>
</feature>
<sequence>MNVRYRFALFSLVAGLVGIAWLGHAPTAAVLSSPSSPAPRLSVHDRRGVYLTAYAASQGALFEDVLDNLVRHGLDTVVVDVKNNHGEVCYASDVPLAREIGAVKRLLDLSALVGAVHARGLYIIARLVVFYDPFLARYLGVSSAPWVLPTVSAATSYNLDLAAEVERAGFDEIQFDYIRFPDDGPIGPDYTERCQAVEAFLARAGERLTLPISADVYGRVTFPWNARRIDPIGQHLEGIAQWVDAVSPMVYPSHYVEQAFKDDPYRTVLQATRDAVGRASIAVRPYLQAFDMALPSGMTLPAYIAAQIRAVEDAGADGYLFWNPRSDYTALWQALAQRPR</sequence>
<reference evidence="3" key="1">
    <citation type="submission" date="2018-12" db="EMBL/GenBank/DDBJ databases">
        <title>Complete genome sequence of an uncultured bacterium of the candidate phylum Bipolaricaulota.</title>
        <authorList>
            <person name="Kadnikov V.V."/>
            <person name="Mardanov A.V."/>
            <person name="Beletsky A.V."/>
            <person name="Frank Y.A."/>
            <person name="Karnachuk O.V."/>
            <person name="Ravin N.V."/>
        </authorList>
    </citation>
    <scope>NUCLEOTIDE SEQUENCE [LARGE SCALE GENOMIC DNA]</scope>
</reference>
<evidence type="ECO:0000313" key="2">
    <source>
        <dbReference type="EMBL" id="QAA76886.1"/>
    </source>
</evidence>
<dbReference type="KEGG" id="bih:BIP78_1120"/>
<keyword evidence="2" id="KW-0378">Hydrolase</keyword>
<accession>A0A410FUZ4</accession>
<dbReference type="SUPFAM" id="SSF51445">
    <property type="entry name" value="(Trans)glycosidases"/>
    <property type="match status" value="1"/>
</dbReference>
<dbReference type="Pfam" id="PF13200">
    <property type="entry name" value="DUF4015"/>
    <property type="match status" value="1"/>
</dbReference>
<evidence type="ECO:0000313" key="3">
    <source>
        <dbReference type="Proteomes" id="UP000287233"/>
    </source>
</evidence>
<name>A0A410FUZ4_BIPS1</name>
<protein>
    <submittedName>
        <fullName evidence="2">Glycoside hydrolase</fullName>
    </submittedName>
</protein>
<dbReference type="InterPro" id="IPR025275">
    <property type="entry name" value="DUF4015"/>
</dbReference>
<dbReference type="Proteomes" id="UP000287233">
    <property type="component" value="Chromosome"/>
</dbReference>
<evidence type="ECO:0000259" key="1">
    <source>
        <dbReference type="Pfam" id="PF13200"/>
    </source>
</evidence>
<gene>
    <name evidence="2" type="ORF">BIP78_1120</name>
</gene>
<dbReference type="GO" id="GO:0016787">
    <property type="term" value="F:hydrolase activity"/>
    <property type="evidence" value="ECO:0007669"/>
    <property type="project" value="UniProtKB-KW"/>
</dbReference>
<dbReference type="EMBL" id="CP034928">
    <property type="protein sequence ID" value="QAA76886.1"/>
    <property type="molecule type" value="Genomic_DNA"/>
</dbReference>